<dbReference type="EMBL" id="CAJNOO010006710">
    <property type="protein sequence ID" value="CAF1453319.1"/>
    <property type="molecule type" value="Genomic_DNA"/>
</dbReference>
<dbReference type="Proteomes" id="UP000663889">
    <property type="component" value="Unassembled WGS sequence"/>
</dbReference>
<dbReference type="Proteomes" id="UP000663823">
    <property type="component" value="Unassembled WGS sequence"/>
</dbReference>
<sequence length="138" mass="16645">MGQLIIPFKEDQEQESAYSTSASIWPNEIKRMIKENSINTNKTNENEIYMNFVTNHLHELDHHLHQYEIEMNKSINNFYGYTLTIQNMLETYLQQNRSSLCMKIEHKTELVYYDYQIRTLKLAYNHHNPNLYQVCIHQ</sequence>
<name>A0A819UB65_9BILA</name>
<reference evidence="3" key="1">
    <citation type="submission" date="2021-02" db="EMBL/GenBank/DDBJ databases">
        <authorList>
            <person name="Nowell W R."/>
        </authorList>
    </citation>
    <scope>NUCLEOTIDE SEQUENCE</scope>
</reference>
<dbReference type="EMBL" id="CAJOAX010011312">
    <property type="protein sequence ID" value="CAF4091297.1"/>
    <property type="molecule type" value="Genomic_DNA"/>
</dbReference>
<evidence type="ECO:0000313" key="5">
    <source>
        <dbReference type="Proteomes" id="UP000663823"/>
    </source>
</evidence>
<dbReference type="EMBL" id="CAJOBE010011421">
    <property type="protein sequence ID" value="CAF4130618.1"/>
    <property type="molecule type" value="Genomic_DNA"/>
</dbReference>
<accession>A0A819UB65</accession>
<organism evidence="3 5">
    <name type="scientific">Rotaria sordida</name>
    <dbReference type="NCBI Taxonomy" id="392033"/>
    <lineage>
        <taxon>Eukaryota</taxon>
        <taxon>Metazoa</taxon>
        <taxon>Spiralia</taxon>
        <taxon>Gnathifera</taxon>
        <taxon>Rotifera</taxon>
        <taxon>Eurotatoria</taxon>
        <taxon>Bdelloidea</taxon>
        <taxon>Philodinida</taxon>
        <taxon>Philodinidae</taxon>
        <taxon>Rotaria</taxon>
    </lineage>
</organism>
<evidence type="ECO:0000313" key="3">
    <source>
        <dbReference type="EMBL" id="CAF4091297.1"/>
    </source>
</evidence>
<proteinExistence type="predicted"/>
<dbReference type="EMBL" id="CAJNOU010007720">
    <property type="protein sequence ID" value="CAF1529070.1"/>
    <property type="molecule type" value="Genomic_DNA"/>
</dbReference>
<evidence type="ECO:0000313" key="1">
    <source>
        <dbReference type="EMBL" id="CAF1453319.1"/>
    </source>
</evidence>
<evidence type="ECO:0000313" key="2">
    <source>
        <dbReference type="EMBL" id="CAF1529070.1"/>
    </source>
</evidence>
<dbReference type="AlphaFoldDB" id="A0A819UB65"/>
<dbReference type="Proteomes" id="UP000663874">
    <property type="component" value="Unassembled WGS sequence"/>
</dbReference>
<evidence type="ECO:0000313" key="4">
    <source>
        <dbReference type="EMBL" id="CAF4130618.1"/>
    </source>
</evidence>
<protein>
    <submittedName>
        <fullName evidence="3">Uncharacterized protein</fullName>
    </submittedName>
</protein>
<gene>
    <name evidence="4" type="ORF">FNK824_LOCUS32729</name>
    <name evidence="3" type="ORF">OTI717_LOCUS33686</name>
    <name evidence="1" type="ORF">RFH988_LOCUS36850</name>
    <name evidence="2" type="ORF">SEV965_LOCUS37423</name>
</gene>
<dbReference type="OrthoDB" id="10046138at2759"/>
<dbReference type="Proteomes" id="UP000663882">
    <property type="component" value="Unassembled WGS sequence"/>
</dbReference>
<comment type="caution">
    <text evidence="3">The sequence shown here is derived from an EMBL/GenBank/DDBJ whole genome shotgun (WGS) entry which is preliminary data.</text>
</comment>